<keyword evidence="2" id="KW-1133">Transmembrane helix</keyword>
<evidence type="ECO:0000256" key="1">
    <source>
        <dbReference type="SAM" id="MobiDB-lite"/>
    </source>
</evidence>
<evidence type="ECO:0000313" key="4">
    <source>
        <dbReference type="Proteomes" id="UP000677804"/>
    </source>
</evidence>
<evidence type="ECO:0008006" key="5">
    <source>
        <dbReference type="Google" id="ProtNLM"/>
    </source>
</evidence>
<evidence type="ECO:0000313" key="3">
    <source>
        <dbReference type="EMBL" id="QVI63294.1"/>
    </source>
</evidence>
<gene>
    <name evidence="3" type="ORF">KG103_05220</name>
</gene>
<feature type="compositionally biased region" description="Pro residues" evidence="1">
    <location>
        <begin position="1"/>
        <end position="10"/>
    </location>
</feature>
<feature type="transmembrane region" description="Helical" evidence="2">
    <location>
        <begin position="266"/>
        <end position="286"/>
    </location>
</feature>
<evidence type="ECO:0000256" key="2">
    <source>
        <dbReference type="SAM" id="Phobius"/>
    </source>
</evidence>
<feature type="transmembrane region" description="Helical" evidence="2">
    <location>
        <begin position="137"/>
        <end position="159"/>
    </location>
</feature>
<feature type="transmembrane region" description="Helical" evidence="2">
    <location>
        <begin position="327"/>
        <end position="348"/>
    </location>
</feature>
<keyword evidence="2" id="KW-0472">Membrane</keyword>
<dbReference type="RefSeq" id="WP_207341612.1">
    <property type="nucleotide sequence ID" value="NZ_CP074405.1"/>
</dbReference>
<accession>A0ABX8D774</accession>
<keyword evidence="2" id="KW-0812">Transmembrane</keyword>
<keyword evidence="4" id="KW-1185">Reference proteome</keyword>
<reference evidence="3 4" key="1">
    <citation type="submission" date="2021-05" db="EMBL/GenBank/DDBJ databases">
        <title>Novel species in genus Cellulomonas.</title>
        <authorList>
            <person name="Zhang G."/>
        </authorList>
    </citation>
    <scope>NUCLEOTIDE SEQUENCE [LARGE SCALE GENOMIC DNA]</scope>
    <source>
        <strain evidence="4">zg-ZUI222</strain>
    </source>
</reference>
<proteinExistence type="predicted"/>
<feature type="transmembrane region" description="Helical" evidence="2">
    <location>
        <begin position="219"/>
        <end position="245"/>
    </location>
</feature>
<feature type="transmembrane region" description="Helical" evidence="2">
    <location>
        <begin position="403"/>
        <end position="424"/>
    </location>
</feature>
<name>A0ABX8D774_9CELL</name>
<feature type="transmembrane region" description="Helical" evidence="2">
    <location>
        <begin position="43"/>
        <end position="64"/>
    </location>
</feature>
<feature type="region of interest" description="Disordered" evidence="1">
    <location>
        <begin position="1"/>
        <end position="27"/>
    </location>
</feature>
<dbReference type="Proteomes" id="UP000677804">
    <property type="component" value="Chromosome"/>
</dbReference>
<dbReference type="EMBL" id="CP074405">
    <property type="protein sequence ID" value="QVI63294.1"/>
    <property type="molecule type" value="Genomic_DNA"/>
</dbReference>
<sequence>MPATAAPPSPRDAGDAGDAQDADPRRAEGPVHRLVARVRAWPWWVHVLLVWGASRLLAAVAFLVTATVQKPTSWTAGDPPYQLFVAVPFDAGWYQQIADTGYPAELPRDDQGLVQQNPWAFFPLYPMLVRTVMTLTGGSWVAVAPTVALVLGAAAVLVVHEVVRVGAPRAVAARPGLPLATVALVCAFPSAAVLQVAYTESTALLLVATSLLLIVRRRYGWAAVAVLALGFARAVALPMVAVVVVHAAVRWWRARRGEDDLGRRDAAGLLGLALAAGVSGVAWPAICGWVTGVPDGYLQTQEAWRGVREVTPFLGWTYVPQFWLGEWAVPALVAGFGLMAAVLLVPAAWRLGPELHAWSVAYVLYIVAVIEPGSSLARFLLLAFPLGAVTAGAVRRPPWARRAWFVAVLVVMLALQALWIRQMWESNPAGDWPP</sequence>
<organism evidence="3 4">
    <name type="scientific">Cellulomonas wangleii</name>
    <dbReference type="NCBI Taxonomy" id="2816956"/>
    <lineage>
        <taxon>Bacteria</taxon>
        <taxon>Bacillati</taxon>
        <taxon>Actinomycetota</taxon>
        <taxon>Actinomycetes</taxon>
        <taxon>Micrococcales</taxon>
        <taxon>Cellulomonadaceae</taxon>
        <taxon>Cellulomonas</taxon>
    </lineage>
</organism>
<protein>
    <recommendedName>
        <fullName evidence="5">Glycosyltransferase RgtA/B/C/D-like domain-containing protein</fullName>
    </recommendedName>
</protein>